<dbReference type="GO" id="GO:0005524">
    <property type="term" value="F:ATP binding"/>
    <property type="evidence" value="ECO:0007669"/>
    <property type="project" value="UniProtKB-KW"/>
</dbReference>
<comment type="similarity">
    <text evidence="2">Belongs to the ABC transporter superfamily.</text>
</comment>
<dbReference type="EMBL" id="JAEKJA010000009">
    <property type="protein sequence ID" value="MBJ3776485.1"/>
    <property type="molecule type" value="Genomic_DNA"/>
</dbReference>
<dbReference type="PROSITE" id="PS50893">
    <property type="entry name" value="ABC_TRANSPORTER_2"/>
    <property type="match status" value="1"/>
</dbReference>
<evidence type="ECO:0000256" key="2">
    <source>
        <dbReference type="ARBA" id="ARBA00005417"/>
    </source>
</evidence>
<dbReference type="Pfam" id="PF00005">
    <property type="entry name" value="ABC_tran"/>
    <property type="match status" value="1"/>
</dbReference>
<evidence type="ECO:0000259" key="6">
    <source>
        <dbReference type="PROSITE" id="PS50893"/>
    </source>
</evidence>
<keyword evidence="3" id="KW-0813">Transport</keyword>
<comment type="subcellular location">
    <subcellularLocation>
        <location evidence="1">Cell inner membrane</location>
        <topology evidence="1">Peripheral membrane protein</topology>
    </subcellularLocation>
</comment>
<dbReference type="InterPro" id="IPR003439">
    <property type="entry name" value="ABC_transporter-like_ATP-bd"/>
</dbReference>
<dbReference type="PANTHER" id="PTHR43776:SF7">
    <property type="entry name" value="D,D-DIPEPTIDE TRANSPORT ATP-BINDING PROTEIN DDPF-RELATED"/>
    <property type="match status" value="1"/>
</dbReference>
<dbReference type="Pfam" id="PF08352">
    <property type="entry name" value="oligo_HPY"/>
    <property type="match status" value="1"/>
</dbReference>
<evidence type="ECO:0000313" key="8">
    <source>
        <dbReference type="Proteomes" id="UP000609531"/>
    </source>
</evidence>
<dbReference type="InterPro" id="IPR013563">
    <property type="entry name" value="Oligopep_ABC_C"/>
</dbReference>
<dbReference type="SUPFAM" id="SSF52540">
    <property type="entry name" value="P-loop containing nucleoside triphosphate hydrolases"/>
    <property type="match status" value="1"/>
</dbReference>
<protein>
    <submittedName>
        <fullName evidence="7">ATP-binding cassette domain-containing protein</fullName>
    </submittedName>
</protein>
<dbReference type="InterPro" id="IPR017871">
    <property type="entry name" value="ABC_transporter-like_CS"/>
</dbReference>
<organism evidence="7 8">
    <name type="scientific">Acuticoccus mangrovi</name>
    <dbReference type="NCBI Taxonomy" id="2796142"/>
    <lineage>
        <taxon>Bacteria</taxon>
        <taxon>Pseudomonadati</taxon>
        <taxon>Pseudomonadota</taxon>
        <taxon>Alphaproteobacteria</taxon>
        <taxon>Hyphomicrobiales</taxon>
        <taxon>Amorphaceae</taxon>
        <taxon>Acuticoccus</taxon>
    </lineage>
</organism>
<dbReference type="RefSeq" id="WP_198882385.1">
    <property type="nucleotide sequence ID" value="NZ_JAEKJA010000009.1"/>
</dbReference>
<dbReference type="FunFam" id="3.40.50.300:FF:000016">
    <property type="entry name" value="Oligopeptide ABC transporter ATP-binding component"/>
    <property type="match status" value="1"/>
</dbReference>
<dbReference type="CDD" id="cd03257">
    <property type="entry name" value="ABC_NikE_OppD_transporters"/>
    <property type="match status" value="1"/>
</dbReference>
<dbReference type="NCBIfam" id="TIGR01727">
    <property type="entry name" value="oligo_HPY"/>
    <property type="match status" value="1"/>
</dbReference>
<dbReference type="AlphaFoldDB" id="A0A934MH16"/>
<dbReference type="PANTHER" id="PTHR43776">
    <property type="entry name" value="TRANSPORT ATP-BINDING PROTEIN"/>
    <property type="match status" value="1"/>
</dbReference>
<dbReference type="SMART" id="SM00382">
    <property type="entry name" value="AAA"/>
    <property type="match status" value="1"/>
</dbReference>
<dbReference type="GO" id="GO:0015833">
    <property type="term" value="P:peptide transport"/>
    <property type="evidence" value="ECO:0007669"/>
    <property type="project" value="InterPro"/>
</dbReference>
<keyword evidence="8" id="KW-1185">Reference proteome</keyword>
<dbReference type="GO" id="GO:0005886">
    <property type="term" value="C:plasma membrane"/>
    <property type="evidence" value="ECO:0007669"/>
    <property type="project" value="UniProtKB-SubCell"/>
</dbReference>
<dbReference type="InterPro" id="IPR003593">
    <property type="entry name" value="AAA+_ATPase"/>
</dbReference>
<dbReference type="InterPro" id="IPR027417">
    <property type="entry name" value="P-loop_NTPase"/>
</dbReference>
<accession>A0A934MH16</accession>
<reference evidence="7" key="1">
    <citation type="submission" date="2020-12" db="EMBL/GenBank/DDBJ databases">
        <title>Bacterial taxonomy.</title>
        <authorList>
            <person name="Pan X."/>
        </authorList>
    </citation>
    <scope>NUCLEOTIDE SEQUENCE</scope>
    <source>
        <strain evidence="7">B2012</strain>
    </source>
</reference>
<evidence type="ECO:0000256" key="3">
    <source>
        <dbReference type="ARBA" id="ARBA00022448"/>
    </source>
</evidence>
<name>A0A934MH16_9HYPH</name>
<dbReference type="GO" id="GO:0055085">
    <property type="term" value="P:transmembrane transport"/>
    <property type="evidence" value="ECO:0007669"/>
    <property type="project" value="UniProtKB-ARBA"/>
</dbReference>
<keyword evidence="5 7" id="KW-0067">ATP-binding</keyword>
<dbReference type="Proteomes" id="UP000609531">
    <property type="component" value="Unassembled WGS sequence"/>
</dbReference>
<proteinExistence type="inferred from homology"/>
<evidence type="ECO:0000313" key="7">
    <source>
        <dbReference type="EMBL" id="MBJ3776485.1"/>
    </source>
</evidence>
<evidence type="ECO:0000256" key="1">
    <source>
        <dbReference type="ARBA" id="ARBA00004417"/>
    </source>
</evidence>
<feature type="domain" description="ABC transporter" evidence="6">
    <location>
        <begin position="20"/>
        <end position="261"/>
    </location>
</feature>
<evidence type="ECO:0000256" key="4">
    <source>
        <dbReference type="ARBA" id="ARBA00022741"/>
    </source>
</evidence>
<dbReference type="GO" id="GO:0016887">
    <property type="term" value="F:ATP hydrolysis activity"/>
    <property type="evidence" value="ECO:0007669"/>
    <property type="project" value="InterPro"/>
</dbReference>
<keyword evidence="4" id="KW-0547">Nucleotide-binding</keyword>
<evidence type="ECO:0000256" key="5">
    <source>
        <dbReference type="ARBA" id="ARBA00022840"/>
    </source>
</evidence>
<dbReference type="PROSITE" id="PS00211">
    <property type="entry name" value="ABC_TRANSPORTER_1"/>
    <property type="match status" value="1"/>
</dbReference>
<sequence length="326" mass="35916">MAEPDLLTVDGLTKHFPLRRSASDIVARRPARVLRAVDGISFSAKRGETIGIVGESGCGKSTAGLALLQLLPDVDGSVIFQGRNIVGLPAREIRELRRNMQLVLQNPYSSLDPRMRIEAIVAEPLHNFAIGTRAERRERVRELLARVGLSTGHATRHPHEFSGGQRQRISIARALALNPALIVADEAVSALDVSVQAQILNLMLELKEEFGLTYIFISHDLSVVRYIADRIAVMYLGQIMEIGASEEVSDHPRHPYTEALMSAVPEIDDADQKRRIVLSGELPSPVNPPPGCPFQTRCPRVETRCREEKPVLRDLGGGHRASCHFA</sequence>
<dbReference type="Gene3D" id="3.40.50.300">
    <property type="entry name" value="P-loop containing nucleotide triphosphate hydrolases"/>
    <property type="match status" value="1"/>
</dbReference>
<gene>
    <name evidence="7" type="ORF">JCR33_12335</name>
</gene>
<comment type="caution">
    <text evidence="7">The sequence shown here is derived from an EMBL/GenBank/DDBJ whole genome shotgun (WGS) entry which is preliminary data.</text>
</comment>
<dbReference type="InterPro" id="IPR050319">
    <property type="entry name" value="ABC_transp_ATP-bind"/>
</dbReference>